<dbReference type="GO" id="GO:0006310">
    <property type="term" value="P:DNA recombination"/>
    <property type="evidence" value="ECO:0007669"/>
    <property type="project" value="UniProtKB-KW"/>
</dbReference>
<reference evidence="3 4" key="2">
    <citation type="submission" date="2016-08" db="EMBL/GenBank/DDBJ databases">
        <title>Orenia metallireducens sp. nov. strain Z6, a Novel Metal-reducing Firmicute from the Deep Subsurface.</title>
        <authorList>
            <person name="Maxim B.I."/>
            <person name="Kenneth K."/>
            <person name="Flynn T.M."/>
            <person name="Oloughlin E.J."/>
            <person name="Locke R.A."/>
            <person name="Weber J.R."/>
            <person name="Egan S.M."/>
            <person name="Mackie R.I."/>
            <person name="Cann I.K."/>
        </authorList>
    </citation>
    <scope>NUCLEOTIDE SEQUENCE [LARGE SCALE GENOMIC DNA]</scope>
    <source>
        <strain evidence="3 4">Z6</strain>
    </source>
</reference>
<keyword evidence="4" id="KW-1185">Reference proteome</keyword>
<reference evidence="4" key="1">
    <citation type="submission" date="2016-07" db="EMBL/GenBank/DDBJ databases">
        <authorList>
            <person name="Florea S."/>
            <person name="Webb J.S."/>
            <person name="Jaromczyk J."/>
            <person name="Schardl C.L."/>
        </authorList>
    </citation>
    <scope>NUCLEOTIDE SEQUENCE [LARGE SCALE GENOMIC DNA]</scope>
    <source>
        <strain evidence="4">Z6</strain>
    </source>
</reference>
<dbReference type="InterPro" id="IPR011010">
    <property type="entry name" value="DNA_brk_join_enz"/>
</dbReference>
<comment type="caution">
    <text evidence="3">The sequence shown here is derived from an EMBL/GenBank/DDBJ whole genome shotgun (WGS) entry which is preliminary data.</text>
</comment>
<dbReference type="Gene3D" id="1.10.443.10">
    <property type="entry name" value="Intergrase catalytic core"/>
    <property type="match status" value="1"/>
</dbReference>
<evidence type="ECO:0000256" key="1">
    <source>
        <dbReference type="ARBA" id="ARBA00023172"/>
    </source>
</evidence>
<dbReference type="GO" id="GO:0015074">
    <property type="term" value="P:DNA integration"/>
    <property type="evidence" value="ECO:0007669"/>
    <property type="project" value="InterPro"/>
</dbReference>
<dbReference type="Proteomes" id="UP000093514">
    <property type="component" value="Unassembled WGS sequence"/>
</dbReference>
<evidence type="ECO:0000313" key="4">
    <source>
        <dbReference type="Proteomes" id="UP000093514"/>
    </source>
</evidence>
<dbReference type="InterPro" id="IPR002104">
    <property type="entry name" value="Integrase_catalytic"/>
</dbReference>
<dbReference type="EMBL" id="LWDV01000002">
    <property type="protein sequence ID" value="OCL28759.1"/>
    <property type="molecule type" value="Genomic_DNA"/>
</dbReference>
<dbReference type="PROSITE" id="PS51898">
    <property type="entry name" value="TYR_RECOMBINASE"/>
    <property type="match status" value="1"/>
</dbReference>
<protein>
    <recommendedName>
        <fullName evidence="2">Tyr recombinase domain-containing protein</fullName>
    </recommendedName>
</protein>
<name>A0A1C0ADI0_9FIRM</name>
<feature type="domain" description="Tyr recombinase" evidence="2">
    <location>
        <begin position="1"/>
        <end position="92"/>
    </location>
</feature>
<proteinExistence type="predicted"/>
<dbReference type="GO" id="GO:0003677">
    <property type="term" value="F:DNA binding"/>
    <property type="evidence" value="ECO:0007669"/>
    <property type="project" value="InterPro"/>
</dbReference>
<evidence type="ECO:0000259" key="2">
    <source>
        <dbReference type="PROSITE" id="PS51898"/>
    </source>
</evidence>
<gene>
    <name evidence="3" type="ORF">U472_00115</name>
</gene>
<dbReference type="InterPro" id="IPR013762">
    <property type="entry name" value="Integrase-like_cat_sf"/>
</dbReference>
<dbReference type="AlphaFoldDB" id="A0A1C0ADI0"/>
<dbReference type="Pfam" id="PF00589">
    <property type="entry name" value="Phage_integrase"/>
    <property type="match status" value="1"/>
</dbReference>
<dbReference type="SUPFAM" id="SSF56349">
    <property type="entry name" value="DNA breaking-rejoining enzymes"/>
    <property type="match status" value="1"/>
</dbReference>
<dbReference type="OrthoDB" id="9801717at2"/>
<keyword evidence="1" id="KW-0233">DNA recombination</keyword>
<sequence>MRKMIYKYAKKAGIQEEVTKYYRDDNGNKLDKSYQEKKVTPHTLRHTYATDLLRECHNLEKVRKALGHADISITQIYIHLIVLNAILRNHFLANLLILL</sequence>
<accession>A0A1C0ADI0</accession>
<evidence type="ECO:0000313" key="3">
    <source>
        <dbReference type="EMBL" id="OCL28759.1"/>
    </source>
</evidence>
<organism evidence="3 4">
    <name type="scientific">Orenia metallireducens</name>
    <dbReference type="NCBI Taxonomy" id="1413210"/>
    <lineage>
        <taxon>Bacteria</taxon>
        <taxon>Bacillati</taxon>
        <taxon>Bacillota</taxon>
        <taxon>Clostridia</taxon>
        <taxon>Halanaerobiales</taxon>
        <taxon>Halobacteroidaceae</taxon>
        <taxon>Orenia</taxon>
    </lineage>
</organism>